<protein>
    <submittedName>
        <fullName evidence="2">Uncharacterized protein</fullName>
    </submittedName>
</protein>
<dbReference type="EMBL" id="NMUH01000946">
    <property type="protein sequence ID" value="MQL87030.1"/>
    <property type="molecule type" value="Genomic_DNA"/>
</dbReference>
<evidence type="ECO:0000256" key="1">
    <source>
        <dbReference type="SAM" id="Phobius"/>
    </source>
</evidence>
<evidence type="ECO:0000313" key="3">
    <source>
        <dbReference type="Proteomes" id="UP000652761"/>
    </source>
</evidence>
<keyword evidence="1" id="KW-0812">Transmembrane</keyword>
<name>A0A843UZK2_COLES</name>
<accession>A0A843UZK2</accession>
<comment type="caution">
    <text evidence="2">The sequence shown here is derived from an EMBL/GenBank/DDBJ whole genome shotgun (WGS) entry which is preliminary data.</text>
</comment>
<keyword evidence="3" id="KW-1185">Reference proteome</keyword>
<reference evidence="2" key="1">
    <citation type="submission" date="2017-07" db="EMBL/GenBank/DDBJ databases">
        <title>Taro Niue Genome Assembly and Annotation.</title>
        <authorList>
            <person name="Atibalentja N."/>
            <person name="Keating K."/>
            <person name="Fields C.J."/>
        </authorList>
    </citation>
    <scope>NUCLEOTIDE SEQUENCE</scope>
    <source>
        <strain evidence="2">Niue_2</strain>
        <tissue evidence="2">Leaf</tissue>
    </source>
</reference>
<organism evidence="2 3">
    <name type="scientific">Colocasia esculenta</name>
    <name type="common">Wild taro</name>
    <name type="synonym">Arum esculentum</name>
    <dbReference type="NCBI Taxonomy" id="4460"/>
    <lineage>
        <taxon>Eukaryota</taxon>
        <taxon>Viridiplantae</taxon>
        <taxon>Streptophyta</taxon>
        <taxon>Embryophyta</taxon>
        <taxon>Tracheophyta</taxon>
        <taxon>Spermatophyta</taxon>
        <taxon>Magnoliopsida</taxon>
        <taxon>Liliopsida</taxon>
        <taxon>Araceae</taxon>
        <taxon>Aroideae</taxon>
        <taxon>Colocasieae</taxon>
        <taxon>Colocasia</taxon>
    </lineage>
</organism>
<keyword evidence="1" id="KW-0472">Membrane</keyword>
<keyword evidence="1" id="KW-1133">Transmembrane helix</keyword>
<feature type="transmembrane region" description="Helical" evidence="1">
    <location>
        <begin position="97"/>
        <end position="115"/>
    </location>
</feature>
<evidence type="ECO:0000313" key="2">
    <source>
        <dbReference type="EMBL" id="MQL87030.1"/>
    </source>
</evidence>
<sequence>MRVAIGSTEIATGSCIGRDGLVGSGRQVATGSYKEGDRFVIPEGQVATGLLSRSNRDSDACRDMLENAAYRAIAFSDWAQSAHRFSAYERHRGMRRVLNATALVVAFMLPLFGGLRLHSCRVSCVVQSADIGLGKATASYVAVRAVASSARPGELDAGSLRRFGLLGSCLARSRREDVAWSGEDVVPWMVFTFFTKNLKNGVDGLRAPSPHEFSSSLASLPGPETLGNELGPAMEVGYWRHEPVVRSHVAASFLSDSCFATGSETHWLWFNPCGVPVVGTCVKVLPVVVCLVLALVRLWFPWWYLVVVGGVVELCSVEVL</sequence>
<dbReference type="Proteomes" id="UP000652761">
    <property type="component" value="Unassembled WGS sequence"/>
</dbReference>
<proteinExistence type="predicted"/>
<gene>
    <name evidence="2" type="ORF">Taro_019566</name>
</gene>
<dbReference type="AlphaFoldDB" id="A0A843UZK2"/>